<dbReference type="AlphaFoldDB" id="A0A2T5JTB6"/>
<keyword evidence="2" id="KW-1185">Reference proteome</keyword>
<evidence type="ECO:0008006" key="3">
    <source>
        <dbReference type="Google" id="ProtNLM"/>
    </source>
</evidence>
<evidence type="ECO:0000313" key="2">
    <source>
        <dbReference type="Proteomes" id="UP000244060"/>
    </source>
</evidence>
<name>A0A2T5JTB6_9RHOB</name>
<comment type="caution">
    <text evidence="1">The sequence shown here is derived from an EMBL/GenBank/DDBJ whole genome shotgun (WGS) entry which is preliminary data.</text>
</comment>
<organism evidence="1 2">
    <name type="scientific">Cereibacter azotoformans</name>
    <dbReference type="NCBI Taxonomy" id="43057"/>
    <lineage>
        <taxon>Bacteria</taxon>
        <taxon>Pseudomonadati</taxon>
        <taxon>Pseudomonadota</taxon>
        <taxon>Alphaproteobacteria</taxon>
        <taxon>Rhodobacterales</taxon>
        <taxon>Paracoccaceae</taxon>
        <taxon>Cereibacter</taxon>
    </lineage>
</organism>
<accession>A0A2T5JTB6</accession>
<sequence length="54" mass="6084">MLTDFPLLAVEWEGGPTRTLRVSGLPGSIHYRLHAEAAEIITIHHHRQTPPRFG</sequence>
<dbReference type="Proteomes" id="UP000244060">
    <property type="component" value="Unassembled WGS sequence"/>
</dbReference>
<gene>
    <name evidence="1" type="ORF">C8J28_12255</name>
</gene>
<protein>
    <recommendedName>
        <fullName evidence="3">Type II toxin-antitoxin system RelE/ParE family toxin</fullName>
    </recommendedName>
</protein>
<evidence type="ECO:0000313" key="1">
    <source>
        <dbReference type="EMBL" id="PTR13425.1"/>
    </source>
</evidence>
<proteinExistence type="predicted"/>
<dbReference type="EMBL" id="QAOT01000022">
    <property type="protein sequence ID" value="PTR13425.1"/>
    <property type="molecule type" value="Genomic_DNA"/>
</dbReference>
<dbReference type="RefSeq" id="WP_180325088.1">
    <property type="nucleotide sequence ID" value="NZ_CP090023.1"/>
</dbReference>
<reference evidence="1 2" key="1">
    <citation type="submission" date="2018-04" db="EMBL/GenBank/DDBJ databases">
        <title>Genomic Encyclopedia of Type Strains, Phase III (KMG-III): the genomes of soil and plant-associated and newly described type strains.</title>
        <authorList>
            <person name="Whitman W."/>
        </authorList>
    </citation>
    <scope>NUCLEOTIDE SEQUENCE [LARGE SCALE GENOMIC DNA]</scope>
    <source>
        <strain evidence="1 2">KA25</strain>
    </source>
</reference>